<name>A0ABS4RWT5_PAEXY</name>
<gene>
    <name evidence="1" type="ORF">J2Z28_004015</name>
</gene>
<dbReference type="Proteomes" id="UP000810207">
    <property type="component" value="Unassembled WGS sequence"/>
</dbReference>
<dbReference type="EMBL" id="JAGIKV010000015">
    <property type="protein sequence ID" value="MBP2247363.1"/>
    <property type="molecule type" value="Genomic_DNA"/>
</dbReference>
<reference evidence="1 2" key="1">
    <citation type="submission" date="2021-03" db="EMBL/GenBank/DDBJ databases">
        <title>Genomic Encyclopedia of Type Strains, Phase IV (KMG-IV): sequencing the most valuable type-strain genomes for metagenomic binning, comparative biology and taxonomic classification.</title>
        <authorList>
            <person name="Goeker M."/>
        </authorList>
    </citation>
    <scope>NUCLEOTIDE SEQUENCE [LARGE SCALE GENOMIC DNA]</scope>
    <source>
        <strain evidence="1 2">DSM 21292</strain>
    </source>
</reference>
<sequence>MQPLHVYAREIAKLKPVNNEDEPKQGVVRHIPVTPLRGEQQ</sequence>
<comment type="caution">
    <text evidence="1">The sequence shown here is derived from an EMBL/GenBank/DDBJ whole genome shotgun (WGS) entry which is preliminary data.</text>
</comment>
<proteinExistence type="predicted"/>
<evidence type="ECO:0000313" key="1">
    <source>
        <dbReference type="EMBL" id="MBP2247363.1"/>
    </source>
</evidence>
<organism evidence="1 2">
    <name type="scientific">Paenibacillus xylanexedens</name>
    <dbReference type="NCBI Taxonomy" id="528191"/>
    <lineage>
        <taxon>Bacteria</taxon>
        <taxon>Bacillati</taxon>
        <taxon>Bacillota</taxon>
        <taxon>Bacilli</taxon>
        <taxon>Bacillales</taxon>
        <taxon>Paenibacillaceae</taxon>
        <taxon>Paenibacillus</taxon>
    </lineage>
</organism>
<accession>A0ABS4RWT5</accession>
<protein>
    <submittedName>
        <fullName evidence="1">Uncharacterized protein</fullName>
    </submittedName>
</protein>
<keyword evidence="2" id="KW-1185">Reference proteome</keyword>
<evidence type="ECO:0000313" key="2">
    <source>
        <dbReference type="Proteomes" id="UP000810207"/>
    </source>
</evidence>